<dbReference type="CDD" id="cd03263">
    <property type="entry name" value="ABC_subfamily_A"/>
    <property type="match status" value="1"/>
</dbReference>
<accession>A0A1J4K906</accession>
<dbReference type="RefSeq" id="XP_068360835.1">
    <property type="nucleotide sequence ID" value="XM_068503524.1"/>
</dbReference>
<dbReference type="EMBL" id="MLAK01000689">
    <property type="protein sequence ID" value="OHT07699.1"/>
    <property type="molecule type" value="Genomic_DNA"/>
</dbReference>
<dbReference type="SMART" id="SM00382">
    <property type="entry name" value="AAA"/>
    <property type="match status" value="1"/>
</dbReference>
<dbReference type="GO" id="GO:0016020">
    <property type="term" value="C:membrane"/>
    <property type="evidence" value="ECO:0007669"/>
    <property type="project" value="UniProtKB-SubCell"/>
</dbReference>
<dbReference type="InterPro" id="IPR003593">
    <property type="entry name" value="AAA+_ATPase"/>
</dbReference>
<dbReference type="OrthoDB" id="8061355at2759"/>
<reference evidence="12" key="1">
    <citation type="submission" date="2016-10" db="EMBL/GenBank/DDBJ databases">
        <authorList>
            <person name="Benchimol M."/>
            <person name="Almeida L.G."/>
            <person name="Vasconcelos A.T."/>
            <person name="Perreira-Neves A."/>
            <person name="Rosa I.A."/>
            <person name="Tasca T."/>
            <person name="Bogo M.R."/>
            <person name="de Souza W."/>
        </authorList>
    </citation>
    <scope>NUCLEOTIDE SEQUENCE [LARGE SCALE GENOMIC DNA]</scope>
    <source>
        <strain evidence="12">K</strain>
    </source>
</reference>
<dbReference type="GO" id="GO:0005524">
    <property type="term" value="F:ATP binding"/>
    <property type="evidence" value="ECO:0007669"/>
    <property type="project" value="UniProtKB-KW"/>
</dbReference>
<feature type="transmembrane region" description="Helical" evidence="10">
    <location>
        <begin position="327"/>
        <end position="346"/>
    </location>
</feature>
<keyword evidence="4 10" id="KW-0812">Transmembrane</keyword>
<dbReference type="SUPFAM" id="SSF52540">
    <property type="entry name" value="P-loop containing nucleoside triphosphate hydrolases"/>
    <property type="match status" value="1"/>
</dbReference>
<sequence>MFRKFEILVIGHSILNTVTSLLLKMQSDSTEPIYEDSERDLESIKEEEEESPLGTWKDLSPSKSRQIRALYKKAFLTKIRSVSSIIEILIAFILPFLMYMIYVISKSDIEAVRYPEVEEVPLVSNDLMAFFMMTENPTFLVAPDNDKMKNLINHTLLLQQLPSMNIELQYMKDASDFEEKIYSTNSNGIGIHWVNHEDEDSFKNPIFEIYYQTLYFLPSTWTFMDLKHALAMINYEKTGNTTKIQNSPLLMNNIKYTKQGFAHPKLTFRSTGASFALGFFVTLPLIFMTMTDMDTIISEKSVHITPLSFLMGMSEFSYWLVSFTVPFFIGLVIYVFHSFMLCYAYAMKGTSVIFIIVTQILYLIGEILFQFTISTFIINSGKGRMMMIILIVANVFLMLIINNLVIVEDSTTILAHILAIIPSGAHIEIMMQAYVSSVTTIAPLSFKRLSDPSYYCQPWIPFMWQIIDCFLYFGLFLLFNTFNPRGFGTSIMRWRDIFDKEAWKKAFSSQTEKRIGNENGKFLAVNGLKKVYHGTKDITALKGIDFDIKRGEVIVMIGPNGAGKSTLINTIAGAIEPSDGIVNILGHKTNRFKDIQKFLGVCFQDNVIINHLSVREHFDYFGAIRGVKPEILEDTIEYFATNMQLTEMLNNRAGDLSGVQKRKLCIGLSLLGNPPLVLMDEPTAGVDVQARQLIWKMISKMKHTTSIVTSHALEEAEAVSSRLFIVAGGKIPFAGTSTELRNDCNCGYQLKVEMKSGYDFAPILEFTKSFIPSANLSEESKNTISLPVDKSIPKFLAEFTRKEDELGVISYSFTVEQLEDMLLKLIQKEEVNNE</sequence>
<dbReference type="GeneID" id="94838228"/>
<feature type="transmembrane region" description="Helical" evidence="10">
    <location>
        <begin position="384"/>
        <end position="405"/>
    </location>
</feature>
<keyword evidence="9 10" id="KW-0472">Membrane</keyword>
<feature type="transmembrane region" description="Helical" evidence="10">
    <location>
        <begin position="272"/>
        <end position="290"/>
    </location>
</feature>
<dbReference type="Pfam" id="PF00005">
    <property type="entry name" value="ABC_tran"/>
    <property type="match status" value="1"/>
</dbReference>
<feature type="transmembrane region" description="Helical" evidence="10">
    <location>
        <begin position="353"/>
        <end position="378"/>
    </location>
</feature>
<evidence type="ECO:0000256" key="5">
    <source>
        <dbReference type="ARBA" id="ARBA00022737"/>
    </source>
</evidence>
<dbReference type="InterPro" id="IPR013525">
    <property type="entry name" value="ABC2_TM"/>
</dbReference>
<comment type="subcellular location">
    <subcellularLocation>
        <location evidence="1">Membrane</location>
        <topology evidence="1">Multi-pass membrane protein</topology>
    </subcellularLocation>
</comment>
<evidence type="ECO:0000313" key="13">
    <source>
        <dbReference type="Proteomes" id="UP000179807"/>
    </source>
</evidence>
<evidence type="ECO:0000256" key="8">
    <source>
        <dbReference type="ARBA" id="ARBA00022989"/>
    </source>
</evidence>
<dbReference type="Proteomes" id="UP000179807">
    <property type="component" value="Unassembled WGS sequence"/>
</dbReference>
<keyword evidence="7" id="KW-0067">ATP-binding</keyword>
<dbReference type="Gene3D" id="3.40.50.300">
    <property type="entry name" value="P-loop containing nucleotide triphosphate hydrolases"/>
    <property type="match status" value="1"/>
</dbReference>
<dbReference type="AlphaFoldDB" id="A0A1J4K906"/>
<evidence type="ECO:0000256" key="10">
    <source>
        <dbReference type="SAM" id="Phobius"/>
    </source>
</evidence>
<dbReference type="FunFam" id="3.40.50.300:FF:001873">
    <property type="entry name" value="ABC transporter family protein"/>
    <property type="match status" value="1"/>
</dbReference>
<feature type="transmembrane region" description="Helical" evidence="10">
    <location>
        <begin position="82"/>
        <end position="104"/>
    </location>
</feature>
<evidence type="ECO:0000256" key="2">
    <source>
        <dbReference type="ARBA" id="ARBA00008869"/>
    </source>
</evidence>
<feature type="domain" description="ABC transporter" evidence="11">
    <location>
        <begin position="523"/>
        <end position="753"/>
    </location>
</feature>
<evidence type="ECO:0000256" key="6">
    <source>
        <dbReference type="ARBA" id="ARBA00022741"/>
    </source>
</evidence>
<evidence type="ECO:0000313" key="12">
    <source>
        <dbReference type="EMBL" id="OHT07699.1"/>
    </source>
</evidence>
<evidence type="ECO:0000256" key="3">
    <source>
        <dbReference type="ARBA" id="ARBA00022448"/>
    </source>
</evidence>
<dbReference type="Pfam" id="PF12698">
    <property type="entry name" value="ABC2_membrane_3"/>
    <property type="match status" value="1"/>
</dbReference>
<keyword evidence="6" id="KW-0547">Nucleotide-binding</keyword>
<dbReference type="InterPro" id="IPR003439">
    <property type="entry name" value="ABC_transporter-like_ATP-bd"/>
</dbReference>
<dbReference type="InterPro" id="IPR027417">
    <property type="entry name" value="P-loop_NTPase"/>
</dbReference>
<keyword evidence="5" id="KW-0677">Repeat</keyword>
<dbReference type="GO" id="GO:0005319">
    <property type="term" value="F:lipid transporter activity"/>
    <property type="evidence" value="ECO:0007669"/>
    <property type="project" value="TreeGrafter"/>
</dbReference>
<comment type="caution">
    <text evidence="12">The sequence shown here is derived from an EMBL/GenBank/DDBJ whole genome shotgun (WGS) entry which is preliminary data.</text>
</comment>
<evidence type="ECO:0000256" key="9">
    <source>
        <dbReference type="ARBA" id="ARBA00023136"/>
    </source>
</evidence>
<feature type="transmembrane region" description="Helical" evidence="10">
    <location>
        <begin position="462"/>
        <end position="482"/>
    </location>
</feature>
<gene>
    <name evidence="12" type="ORF">TRFO_24043</name>
</gene>
<proteinExistence type="inferred from homology"/>
<keyword evidence="13" id="KW-1185">Reference proteome</keyword>
<comment type="similarity">
    <text evidence="2">Belongs to the ABC transporter superfamily. ABCA family.</text>
</comment>
<protein>
    <submittedName>
        <fullName evidence="12">ABC transporter family protein</fullName>
    </submittedName>
</protein>
<feature type="transmembrane region" description="Helical" evidence="10">
    <location>
        <begin position="417"/>
        <end position="442"/>
    </location>
</feature>
<evidence type="ECO:0000256" key="4">
    <source>
        <dbReference type="ARBA" id="ARBA00022692"/>
    </source>
</evidence>
<dbReference type="GO" id="GO:0016887">
    <property type="term" value="F:ATP hydrolysis activity"/>
    <property type="evidence" value="ECO:0007669"/>
    <property type="project" value="InterPro"/>
</dbReference>
<dbReference type="InterPro" id="IPR026082">
    <property type="entry name" value="ABCA"/>
</dbReference>
<dbReference type="VEuPathDB" id="TrichDB:TRFO_24043"/>
<keyword evidence="8 10" id="KW-1133">Transmembrane helix</keyword>
<name>A0A1J4K906_9EUKA</name>
<dbReference type="PANTHER" id="PTHR19229:SF36">
    <property type="entry name" value="ATP-BINDING CASSETTE SUB-FAMILY A MEMBER 2"/>
    <property type="match status" value="1"/>
</dbReference>
<evidence type="ECO:0000259" key="11">
    <source>
        <dbReference type="PROSITE" id="PS50893"/>
    </source>
</evidence>
<evidence type="ECO:0000256" key="7">
    <source>
        <dbReference type="ARBA" id="ARBA00022840"/>
    </source>
</evidence>
<dbReference type="GO" id="GO:0140359">
    <property type="term" value="F:ABC-type transporter activity"/>
    <property type="evidence" value="ECO:0007669"/>
    <property type="project" value="InterPro"/>
</dbReference>
<dbReference type="PROSITE" id="PS50893">
    <property type="entry name" value="ABC_TRANSPORTER_2"/>
    <property type="match status" value="1"/>
</dbReference>
<organism evidence="12 13">
    <name type="scientific">Tritrichomonas foetus</name>
    <dbReference type="NCBI Taxonomy" id="1144522"/>
    <lineage>
        <taxon>Eukaryota</taxon>
        <taxon>Metamonada</taxon>
        <taxon>Parabasalia</taxon>
        <taxon>Tritrichomonadida</taxon>
        <taxon>Tritrichomonadidae</taxon>
        <taxon>Tritrichomonas</taxon>
    </lineage>
</organism>
<dbReference type="PANTHER" id="PTHR19229">
    <property type="entry name" value="ATP-BINDING CASSETTE TRANSPORTER SUBFAMILY A ABCA"/>
    <property type="match status" value="1"/>
</dbReference>
<keyword evidence="3" id="KW-0813">Transport</keyword>
<evidence type="ECO:0000256" key="1">
    <source>
        <dbReference type="ARBA" id="ARBA00004141"/>
    </source>
</evidence>